<evidence type="ECO:0000256" key="1">
    <source>
        <dbReference type="SAM" id="MobiDB-lite"/>
    </source>
</evidence>
<evidence type="ECO:0000256" key="2">
    <source>
        <dbReference type="SAM" id="Phobius"/>
    </source>
</evidence>
<reference evidence="4" key="1">
    <citation type="submission" date="2016-06" db="EMBL/GenBank/DDBJ databases">
        <authorList>
            <person name="Varghese N."/>
            <person name="Submissions Spin"/>
        </authorList>
    </citation>
    <scope>NUCLEOTIDE SEQUENCE [LARGE SCALE GENOMIC DNA]</scope>
    <source>
        <strain evidence="4">DSM 43819</strain>
    </source>
</reference>
<dbReference type="RefSeq" id="WP_089012360.1">
    <property type="nucleotide sequence ID" value="NZ_LT607754.1"/>
</dbReference>
<feature type="region of interest" description="Disordered" evidence="1">
    <location>
        <begin position="69"/>
        <end position="105"/>
    </location>
</feature>
<accession>A0A1C5I7U7</accession>
<organism evidence="3 4">
    <name type="scientific">Micromonospora inositola</name>
    <dbReference type="NCBI Taxonomy" id="47865"/>
    <lineage>
        <taxon>Bacteria</taxon>
        <taxon>Bacillati</taxon>
        <taxon>Actinomycetota</taxon>
        <taxon>Actinomycetes</taxon>
        <taxon>Micromonosporales</taxon>
        <taxon>Micromonosporaceae</taxon>
        <taxon>Micromonospora</taxon>
    </lineage>
</organism>
<protein>
    <submittedName>
        <fullName evidence="3">Uncharacterized protein</fullName>
    </submittedName>
</protein>
<gene>
    <name evidence="3" type="ORF">GA0070613_2428</name>
</gene>
<feature type="transmembrane region" description="Helical" evidence="2">
    <location>
        <begin position="41"/>
        <end position="63"/>
    </location>
</feature>
<dbReference type="SUPFAM" id="SSF50998">
    <property type="entry name" value="Quinoprotein alcohol dehydrogenase-like"/>
    <property type="match status" value="1"/>
</dbReference>
<feature type="compositionally biased region" description="Pro residues" evidence="1">
    <location>
        <begin position="74"/>
        <end position="93"/>
    </location>
</feature>
<dbReference type="EMBL" id="LT607754">
    <property type="protein sequence ID" value="SCG54512.1"/>
    <property type="molecule type" value="Genomic_DNA"/>
</dbReference>
<keyword evidence="4" id="KW-1185">Reference proteome</keyword>
<dbReference type="OrthoDB" id="3405865at2"/>
<proteinExistence type="predicted"/>
<dbReference type="AlphaFoldDB" id="A0A1C5I7U7"/>
<keyword evidence="2" id="KW-0812">Transmembrane</keyword>
<evidence type="ECO:0000313" key="3">
    <source>
        <dbReference type="EMBL" id="SCG54512.1"/>
    </source>
</evidence>
<dbReference type="InterPro" id="IPR011047">
    <property type="entry name" value="Quinoprotein_ADH-like_sf"/>
</dbReference>
<evidence type="ECO:0000313" key="4">
    <source>
        <dbReference type="Proteomes" id="UP000198221"/>
    </source>
</evidence>
<dbReference type="Proteomes" id="UP000198221">
    <property type="component" value="Chromosome I"/>
</dbReference>
<sequence length="388" mass="40827">MDVVPDDLTELVHRAARATAPHVADLANVRRRARARRRRRAAATAAGLAVLVALTGGAVPLLAGDDRAAAPVSAPSPPPTGAGPTTPAPPPAPAQRLFIAGGGGSSKPLRGGPEIGLVGGAADEVVADGSVVRHRVPAGWESNVALPDGRLVGLKLTDLMPGVQRRDGPNVAGLSIKLMLLDTDGRIQRSREVRVKGQGLELVGADERYAYLVRDNVGLVAHELATGREETLIRASKVRAEVLFGTVDVAAGLVVTATSGPSMERCQVDVLRLADGRRQSRLEVKGDCAQSIRLSPNGRLVAIPYGRPSGRHQWEYRMAILDTTSGQRLADQFIGTASVVYGLVVSGTWGAAWADDTTVRVVWAQLPQPARKVYSVSELARVVTVSAQ</sequence>
<keyword evidence="2" id="KW-1133">Transmembrane helix</keyword>
<keyword evidence="2" id="KW-0472">Membrane</keyword>
<name>A0A1C5I7U7_9ACTN</name>